<dbReference type="InterPro" id="IPR011701">
    <property type="entry name" value="MFS"/>
</dbReference>
<dbReference type="GO" id="GO:0005886">
    <property type="term" value="C:plasma membrane"/>
    <property type="evidence" value="ECO:0007669"/>
    <property type="project" value="UniProtKB-SubCell"/>
</dbReference>
<sequence>MAPLDETSIAVSPDAPSAEAPTRVGGLFLTLFGLMNFGLYLTVMMPALFSLPFKVQQLAPDDKAVTLGLVSAIGAIVSIVSGPVAGVLSDHTRSRWGRRRPWLLGGILVVLAGSVGVALAPSVPLLIGAWCIVCIGGAGSAAAIVPVVAERVPEAQRGTVGAIVGVATQLAGVLGYTIGGMLTGNLVLLFALPVLVLGVFALIYSLVFPDSTAPLEHTTVRQTFRLLIFNPRRHPDFSLVWLGKFLMQTALAFLTTYQLYFLADRLGFTAEEAGQKLALVGGIGILVTMGFAVGSGLLSDKLRRRKVFIFTASALTATGLALMAFTDGFGLFFAAVMFVLGAAGMFGATDVAMASDLVPEKDQAGRWMSIYNLSATLPGAIAPLIGSGLLLLGDVTGGNYTALFLTGAVIAIGTGIVTSFVRGVR</sequence>
<feature type="transmembrane region" description="Helical" evidence="6">
    <location>
        <begin position="127"/>
        <end position="148"/>
    </location>
</feature>
<evidence type="ECO:0000256" key="5">
    <source>
        <dbReference type="SAM" id="MobiDB-lite"/>
    </source>
</evidence>
<feature type="domain" description="Major facilitator superfamily (MFS) profile" evidence="7">
    <location>
        <begin position="26"/>
        <end position="425"/>
    </location>
</feature>
<dbReference type="PROSITE" id="PS00872">
    <property type="entry name" value="NA_GALACTOSIDE_SYMP"/>
    <property type="match status" value="1"/>
</dbReference>
<keyword evidence="3 6" id="KW-1133">Transmembrane helix</keyword>
<name>A0A543FJ28_9MICO</name>
<evidence type="ECO:0000256" key="3">
    <source>
        <dbReference type="ARBA" id="ARBA00022989"/>
    </source>
</evidence>
<proteinExistence type="predicted"/>
<feature type="transmembrane region" description="Helical" evidence="6">
    <location>
        <begin position="331"/>
        <end position="349"/>
    </location>
</feature>
<keyword evidence="2 6" id="KW-0812">Transmembrane</keyword>
<dbReference type="Pfam" id="PF07690">
    <property type="entry name" value="MFS_1"/>
    <property type="match status" value="1"/>
</dbReference>
<keyword evidence="4 6" id="KW-0472">Membrane</keyword>
<dbReference type="PROSITE" id="PS50850">
    <property type="entry name" value="MFS"/>
    <property type="match status" value="1"/>
</dbReference>
<gene>
    <name evidence="8" type="ORF">FB391_0055</name>
</gene>
<feature type="region of interest" description="Disordered" evidence="5">
    <location>
        <begin position="1"/>
        <end position="20"/>
    </location>
</feature>
<reference evidence="8 9" key="1">
    <citation type="submission" date="2019-06" db="EMBL/GenBank/DDBJ databases">
        <title>Sequencing the genomes of 1000 actinobacteria strains.</title>
        <authorList>
            <person name="Klenk H.-P."/>
        </authorList>
    </citation>
    <scope>NUCLEOTIDE SEQUENCE [LARGE SCALE GENOMIC DNA]</scope>
    <source>
        <strain evidence="8 9">DSM 105492</strain>
    </source>
</reference>
<organism evidence="8 9">
    <name type="scientific">Microbacterium kyungheense</name>
    <dbReference type="NCBI Taxonomy" id="1263636"/>
    <lineage>
        <taxon>Bacteria</taxon>
        <taxon>Bacillati</taxon>
        <taxon>Actinomycetota</taxon>
        <taxon>Actinomycetes</taxon>
        <taxon>Micrococcales</taxon>
        <taxon>Microbacteriaceae</taxon>
        <taxon>Microbacterium</taxon>
    </lineage>
</organism>
<dbReference type="GO" id="GO:0022857">
    <property type="term" value="F:transmembrane transporter activity"/>
    <property type="evidence" value="ECO:0007669"/>
    <property type="project" value="InterPro"/>
</dbReference>
<dbReference type="Gene3D" id="1.20.1250.20">
    <property type="entry name" value="MFS general substrate transporter like domains"/>
    <property type="match status" value="2"/>
</dbReference>
<evidence type="ECO:0000256" key="4">
    <source>
        <dbReference type="ARBA" id="ARBA00023136"/>
    </source>
</evidence>
<accession>A0A543FJ28</accession>
<feature type="transmembrane region" description="Helical" evidence="6">
    <location>
        <begin position="101"/>
        <end position="121"/>
    </location>
</feature>
<protein>
    <submittedName>
        <fullName evidence="8">MFS transporter</fullName>
    </submittedName>
</protein>
<evidence type="ECO:0000313" key="8">
    <source>
        <dbReference type="EMBL" id="TQM33772.1"/>
    </source>
</evidence>
<dbReference type="RefSeq" id="WP_141892317.1">
    <property type="nucleotide sequence ID" value="NZ_BAABLH010000013.1"/>
</dbReference>
<evidence type="ECO:0000256" key="2">
    <source>
        <dbReference type="ARBA" id="ARBA00022692"/>
    </source>
</evidence>
<feature type="transmembrane region" description="Helical" evidence="6">
    <location>
        <begin position="185"/>
        <end position="207"/>
    </location>
</feature>
<dbReference type="PANTHER" id="PTHR23528:SF1">
    <property type="entry name" value="MAJOR FACILITATOR SUPERFAMILY (MFS) PROFILE DOMAIN-CONTAINING PROTEIN"/>
    <property type="match status" value="1"/>
</dbReference>
<dbReference type="InterPro" id="IPR018043">
    <property type="entry name" value="Na/Gal_symport_CS"/>
</dbReference>
<dbReference type="GO" id="GO:0006814">
    <property type="term" value="P:sodium ion transport"/>
    <property type="evidence" value="ECO:0007669"/>
    <property type="project" value="InterPro"/>
</dbReference>
<evidence type="ECO:0000259" key="7">
    <source>
        <dbReference type="PROSITE" id="PS50850"/>
    </source>
</evidence>
<evidence type="ECO:0000313" key="9">
    <source>
        <dbReference type="Proteomes" id="UP000320235"/>
    </source>
</evidence>
<dbReference type="Proteomes" id="UP000320235">
    <property type="component" value="Unassembled WGS sequence"/>
</dbReference>
<feature type="transmembrane region" description="Helical" evidence="6">
    <location>
        <begin position="307"/>
        <end position="325"/>
    </location>
</feature>
<keyword evidence="9" id="KW-1185">Reference proteome</keyword>
<feature type="transmembrane region" description="Helical" evidence="6">
    <location>
        <begin position="160"/>
        <end position="179"/>
    </location>
</feature>
<dbReference type="InterPro" id="IPR020846">
    <property type="entry name" value="MFS_dom"/>
</dbReference>
<feature type="transmembrane region" description="Helical" evidence="6">
    <location>
        <begin position="27"/>
        <end position="49"/>
    </location>
</feature>
<feature type="transmembrane region" description="Helical" evidence="6">
    <location>
        <begin position="69"/>
        <end position="89"/>
    </location>
</feature>
<comment type="subcellular location">
    <subcellularLocation>
        <location evidence="1">Cell membrane</location>
        <topology evidence="1">Multi-pass membrane protein</topology>
    </subcellularLocation>
</comment>
<dbReference type="OrthoDB" id="7584869at2"/>
<feature type="transmembrane region" description="Helical" evidence="6">
    <location>
        <begin position="277"/>
        <end position="298"/>
    </location>
</feature>
<evidence type="ECO:0000256" key="1">
    <source>
        <dbReference type="ARBA" id="ARBA00004651"/>
    </source>
</evidence>
<dbReference type="PANTHER" id="PTHR23528">
    <property type="match status" value="1"/>
</dbReference>
<evidence type="ECO:0000256" key="6">
    <source>
        <dbReference type="SAM" id="Phobius"/>
    </source>
</evidence>
<feature type="transmembrane region" description="Helical" evidence="6">
    <location>
        <begin position="370"/>
        <end position="392"/>
    </location>
</feature>
<dbReference type="AlphaFoldDB" id="A0A543FJ28"/>
<feature type="transmembrane region" description="Helical" evidence="6">
    <location>
        <begin position="398"/>
        <end position="421"/>
    </location>
</feature>
<dbReference type="InterPro" id="IPR036259">
    <property type="entry name" value="MFS_trans_sf"/>
</dbReference>
<dbReference type="SUPFAM" id="SSF103473">
    <property type="entry name" value="MFS general substrate transporter"/>
    <property type="match status" value="1"/>
</dbReference>
<dbReference type="EMBL" id="VFPE01000001">
    <property type="protein sequence ID" value="TQM33772.1"/>
    <property type="molecule type" value="Genomic_DNA"/>
</dbReference>
<comment type="caution">
    <text evidence="8">The sequence shown here is derived from an EMBL/GenBank/DDBJ whole genome shotgun (WGS) entry which is preliminary data.</text>
</comment>
<feature type="transmembrane region" description="Helical" evidence="6">
    <location>
        <begin position="239"/>
        <end position="257"/>
    </location>
</feature>